<dbReference type="Pfam" id="PF11150">
    <property type="entry name" value="DUF2927"/>
    <property type="match status" value="1"/>
</dbReference>
<evidence type="ECO:0000313" key="3">
    <source>
        <dbReference type="Proteomes" id="UP001570417"/>
    </source>
</evidence>
<dbReference type="EMBL" id="JBFRUW010000060">
    <property type="protein sequence ID" value="MFA0569882.1"/>
    <property type="molecule type" value="Genomic_DNA"/>
</dbReference>
<evidence type="ECO:0000313" key="2">
    <source>
        <dbReference type="EMBL" id="MFA0569882.1"/>
    </source>
</evidence>
<comment type="caution">
    <text evidence="2">The sequence shown here is derived from an EMBL/GenBank/DDBJ whole genome shotgun (WGS) entry which is preliminary data.</text>
</comment>
<evidence type="ECO:0000256" key="1">
    <source>
        <dbReference type="SAM" id="SignalP"/>
    </source>
</evidence>
<dbReference type="RefSeq" id="WP_372267172.1">
    <property type="nucleotide sequence ID" value="NZ_JBFRUW010000060.1"/>
</dbReference>
<feature type="chain" id="PRO_5046515239" evidence="1">
    <location>
        <begin position="22"/>
        <end position="259"/>
    </location>
</feature>
<reference evidence="2 3" key="1">
    <citation type="journal article" date="2024" name="ISME J.">
        <title>Tailless and filamentous prophages are predominant in marine Vibrio.</title>
        <authorList>
            <person name="Steensen K."/>
            <person name="Seneca J."/>
            <person name="Bartlau N."/>
            <person name="Yu X.A."/>
            <person name="Hussain F.A."/>
            <person name="Polz M.F."/>
        </authorList>
    </citation>
    <scope>NUCLEOTIDE SEQUENCE [LARGE SCALE GENOMIC DNA]</scope>
    <source>
        <strain evidence="2 3">10N.222.51.A1</strain>
    </source>
</reference>
<sequence length="259" mass="29171">MIRLIYMLTLLLSTLSFPSLATGLTWLDPKFVETAFYEVALKNEYSKGQKSLTKWNQPLKIWIQHKVTDKELHQELVALHLAHLSTITGLNITIVNQKSEANIKWVFTSESTWYQDAKNAIGIKSTDHLKTAICTAGYQMNHRGEIVKAGIVIPVDLARERGKLLACIVEEITQVLGLPNDSELAYPSIFNDQTPNDLLSPLDVVLLKLLYEPELKIGLTKTQLKPTIQRILKRYQAEGVLQNASKVSTQAPLYQLVGY</sequence>
<keyword evidence="3" id="KW-1185">Reference proteome</keyword>
<proteinExistence type="predicted"/>
<dbReference type="Proteomes" id="UP001570417">
    <property type="component" value="Unassembled WGS sequence"/>
</dbReference>
<organism evidence="2 3">
    <name type="scientific">Vibrio gallaecicus</name>
    <dbReference type="NCBI Taxonomy" id="552386"/>
    <lineage>
        <taxon>Bacteria</taxon>
        <taxon>Pseudomonadati</taxon>
        <taxon>Pseudomonadota</taxon>
        <taxon>Gammaproteobacteria</taxon>
        <taxon>Vibrionales</taxon>
        <taxon>Vibrionaceae</taxon>
        <taxon>Vibrio</taxon>
    </lineage>
</organism>
<dbReference type="InterPro" id="IPR021323">
    <property type="entry name" value="DUF2927"/>
</dbReference>
<gene>
    <name evidence="2" type="ORF">AB4566_16540</name>
</gene>
<keyword evidence="1" id="KW-0732">Signal</keyword>
<protein>
    <submittedName>
        <fullName evidence="2">DUF2927 domain-containing protein</fullName>
    </submittedName>
</protein>
<feature type="signal peptide" evidence="1">
    <location>
        <begin position="1"/>
        <end position="21"/>
    </location>
</feature>
<name>A0ABV4NEM9_9VIBR</name>
<accession>A0ABV4NEM9</accession>